<keyword evidence="3" id="KW-1185">Reference proteome</keyword>
<sequence>MPNPYDDIFNEGQPAPEPPPQPDPEPDVPSAQARFSILDDDRFTQTGPEPLDEILQNITTFNERAMVFSRLLSELRVVDHRVTSQLSRVFFAVEDPHARGTLAGERQYHALQEQKFRAIIVPMRDLAELHLLTVRQFNRDVDEHYYSAEKTERTVASETAAAIDGINLQRKILADAADSLNILTQGLVATERRIRDYVNAGGVNNISQAEYELIIRQREQLSSGREHNMDYDFFSINVLDKTAISLGIYLKETSTQYLNKLDKAIR</sequence>
<dbReference type="Proteomes" id="UP000650081">
    <property type="component" value="Unassembled WGS sequence"/>
</dbReference>
<dbReference type="EMBL" id="JACSIT010000090">
    <property type="protein sequence ID" value="MBC6994077.1"/>
    <property type="molecule type" value="Genomic_DNA"/>
</dbReference>
<comment type="caution">
    <text evidence="2">The sequence shown here is derived from an EMBL/GenBank/DDBJ whole genome shotgun (WGS) entry which is preliminary data.</text>
</comment>
<name>A0A923TCT3_9BACT</name>
<organism evidence="2 3">
    <name type="scientific">Neolewinella lacunae</name>
    <dbReference type="NCBI Taxonomy" id="1517758"/>
    <lineage>
        <taxon>Bacteria</taxon>
        <taxon>Pseudomonadati</taxon>
        <taxon>Bacteroidota</taxon>
        <taxon>Saprospiria</taxon>
        <taxon>Saprospirales</taxon>
        <taxon>Lewinellaceae</taxon>
        <taxon>Neolewinella</taxon>
    </lineage>
</organism>
<dbReference type="RefSeq" id="WP_187466167.1">
    <property type="nucleotide sequence ID" value="NZ_JACSIT010000090.1"/>
</dbReference>
<evidence type="ECO:0000256" key="1">
    <source>
        <dbReference type="SAM" id="MobiDB-lite"/>
    </source>
</evidence>
<gene>
    <name evidence="2" type="ORF">H9S92_07890</name>
</gene>
<accession>A0A923TCT3</accession>
<reference evidence="2" key="1">
    <citation type="submission" date="2020-08" db="EMBL/GenBank/DDBJ databases">
        <title>Lewinella bacteria from marine environments.</title>
        <authorList>
            <person name="Zhong Y."/>
        </authorList>
    </citation>
    <scope>NUCLEOTIDE SEQUENCE</scope>
    <source>
        <strain evidence="2">KCTC 42187</strain>
    </source>
</reference>
<protein>
    <submittedName>
        <fullName evidence="2">Uncharacterized protein</fullName>
    </submittedName>
</protein>
<evidence type="ECO:0000313" key="3">
    <source>
        <dbReference type="Proteomes" id="UP000650081"/>
    </source>
</evidence>
<evidence type="ECO:0000313" key="2">
    <source>
        <dbReference type="EMBL" id="MBC6994077.1"/>
    </source>
</evidence>
<dbReference type="AlphaFoldDB" id="A0A923TCT3"/>
<feature type="region of interest" description="Disordered" evidence="1">
    <location>
        <begin position="1"/>
        <end position="30"/>
    </location>
</feature>
<proteinExistence type="predicted"/>